<name>A0ABU1DJF6_9HYPH</name>
<keyword evidence="3" id="KW-1185">Reference proteome</keyword>
<feature type="compositionally biased region" description="Low complexity" evidence="1">
    <location>
        <begin position="215"/>
        <end position="231"/>
    </location>
</feature>
<dbReference type="SUPFAM" id="SSF74653">
    <property type="entry name" value="TolA/TonB C-terminal domain"/>
    <property type="match status" value="1"/>
</dbReference>
<dbReference type="RefSeq" id="WP_309393764.1">
    <property type="nucleotide sequence ID" value="NZ_JADBEO010000043.1"/>
</dbReference>
<proteinExistence type="predicted"/>
<protein>
    <submittedName>
        <fullName evidence="2">Energy transducer TonB</fullName>
    </submittedName>
</protein>
<feature type="compositionally biased region" description="Acidic residues" evidence="1">
    <location>
        <begin position="111"/>
        <end position="121"/>
    </location>
</feature>
<comment type="caution">
    <text evidence="2">The sequence shown here is derived from an EMBL/GenBank/DDBJ whole genome shotgun (WGS) entry which is preliminary data.</text>
</comment>
<evidence type="ECO:0000256" key="1">
    <source>
        <dbReference type="SAM" id="MobiDB-lite"/>
    </source>
</evidence>
<feature type="region of interest" description="Disordered" evidence="1">
    <location>
        <begin position="49"/>
        <end position="271"/>
    </location>
</feature>
<feature type="compositionally biased region" description="Polar residues" evidence="1">
    <location>
        <begin position="261"/>
        <end position="271"/>
    </location>
</feature>
<dbReference type="EMBL" id="JADBEO010000043">
    <property type="protein sequence ID" value="MDR4308211.1"/>
    <property type="molecule type" value="Genomic_DNA"/>
</dbReference>
<feature type="compositionally biased region" description="Basic and acidic residues" evidence="1">
    <location>
        <begin position="168"/>
        <end position="202"/>
    </location>
</feature>
<feature type="compositionally biased region" description="Low complexity" evidence="1">
    <location>
        <begin position="64"/>
        <end position="80"/>
    </location>
</feature>
<evidence type="ECO:0000313" key="3">
    <source>
        <dbReference type="Proteomes" id="UP001181622"/>
    </source>
</evidence>
<sequence>MAAADVYSLGDRGGPDGVAKWIAGGGFALALHAGVLLYLNRSPEPHQFENSSAIEIDMTPAPSQAGAEAPADEAQPAQAEELAEIAPEEAPPPPDDAPTVTEEAPVLAEEAPPEELEELEVAPDVVREAQQLEAVETPPDVQAAVTLPPEQTVTAREEEITPPPEPKPVVRREEPKPKPKPKPVEEPKPVVRREQPKPRPEAPKPSPEATRGETAQKASRGGSQAAQQAGRQGAGGGDPAASRAAASAYGKRVQAAVAAQKRTSASIQGSARVSFTVSRSGAVSGISASGSPTAAAEAQAMVRRAGIPPMPAEMTGSSQRYAINVNFGK</sequence>
<dbReference type="Gene3D" id="3.30.1150.10">
    <property type="match status" value="1"/>
</dbReference>
<gene>
    <name evidence="2" type="ORF">IHQ68_16450</name>
</gene>
<reference evidence="2" key="1">
    <citation type="submission" date="2020-10" db="EMBL/GenBank/DDBJ databases">
        <authorList>
            <person name="Abbas A."/>
            <person name="Razzaq R."/>
            <person name="Waqas M."/>
            <person name="Abbas N."/>
            <person name="Nielsen T.K."/>
            <person name="Hansen L.H."/>
            <person name="Hussain S."/>
            <person name="Shahid M."/>
        </authorList>
    </citation>
    <scope>NUCLEOTIDE SEQUENCE</scope>
    <source>
        <strain evidence="2">S14</strain>
    </source>
</reference>
<accession>A0ABU1DJF6</accession>
<organism evidence="2 3">
    <name type="scientific">Chelatococcus sambhunathii</name>
    <dbReference type="NCBI Taxonomy" id="363953"/>
    <lineage>
        <taxon>Bacteria</taxon>
        <taxon>Pseudomonadati</taxon>
        <taxon>Pseudomonadota</taxon>
        <taxon>Alphaproteobacteria</taxon>
        <taxon>Hyphomicrobiales</taxon>
        <taxon>Chelatococcaceae</taxon>
        <taxon>Chelatococcus</taxon>
    </lineage>
</organism>
<feature type="compositionally biased region" description="Low complexity" evidence="1">
    <location>
        <begin position="239"/>
        <end position="250"/>
    </location>
</feature>
<evidence type="ECO:0000313" key="2">
    <source>
        <dbReference type="EMBL" id="MDR4308211.1"/>
    </source>
</evidence>
<dbReference type="Proteomes" id="UP001181622">
    <property type="component" value="Unassembled WGS sequence"/>
</dbReference>